<dbReference type="InterPro" id="IPR016162">
    <property type="entry name" value="Ald_DH_N"/>
</dbReference>
<dbReference type="EMBL" id="JBBKZU010000028">
    <property type="protein sequence ID" value="MEJ8816014.1"/>
    <property type="molecule type" value="Genomic_DNA"/>
</dbReference>
<evidence type="ECO:0000256" key="2">
    <source>
        <dbReference type="PROSITE-ProRule" id="PRU10007"/>
    </source>
</evidence>
<dbReference type="PROSITE" id="PS00687">
    <property type="entry name" value="ALDEHYDE_DEHYDR_GLU"/>
    <property type="match status" value="1"/>
</dbReference>
<dbReference type="Gene3D" id="3.40.309.10">
    <property type="entry name" value="Aldehyde Dehydrogenase, Chain A, domain 2"/>
    <property type="match status" value="1"/>
</dbReference>
<dbReference type="Proteomes" id="UP001365846">
    <property type="component" value="Unassembled WGS sequence"/>
</dbReference>
<dbReference type="InterPro" id="IPR029510">
    <property type="entry name" value="Ald_DH_CS_GLU"/>
</dbReference>
<dbReference type="PROSITE" id="PS00070">
    <property type="entry name" value="ALDEHYDE_DEHYDR_CYS"/>
    <property type="match status" value="1"/>
</dbReference>
<dbReference type="InterPro" id="IPR016163">
    <property type="entry name" value="Ald_DH_C"/>
</dbReference>
<dbReference type="SUPFAM" id="SSF53720">
    <property type="entry name" value="ALDH-like"/>
    <property type="match status" value="1"/>
</dbReference>
<dbReference type="InterPro" id="IPR016160">
    <property type="entry name" value="Ald_DH_CS_CYS"/>
</dbReference>
<evidence type="ECO:0000256" key="4">
    <source>
        <dbReference type="SAM" id="MobiDB-lite"/>
    </source>
</evidence>
<feature type="region of interest" description="Disordered" evidence="4">
    <location>
        <begin position="1"/>
        <end position="31"/>
    </location>
</feature>
<keyword evidence="1 3" id="KW-0560">Oxidoreductase</keyword>
<dbReference type="InterPro" id="IPR015590">
    <property type="entry name" value="Aldehyde_DH_dom"/>
</dbReference>
<sequence>MKTFENTVNGRRVGSARSFESKNPATGETLGLVPHSTPEQVAEAVAAARAAQPAWAARPDAERQALLMTVAEAIKANDEYLAEWVTREQGKPLGGVGPDQVPGARFEIWGCEVWTQVPASLELPVEVAFEDDTRRDEVHRKPFGVVAAIAPWNWPLLIAIWQIVPSLRAGNTVVLKPSEYTSIGTLEMVRIIAEVLPPGVLNTVSGGGDVGAALVENTGIDKIMFTGSTATGARIAAAAARNLTPTTMELGGNDAAIVLPDADPKAIAMGLFWGAFLNMGQTCAAAKRLYVPDNLHDAVVAELKALAEAMPMGNGMEPGIAIGPIQNRMQFDKVVSLVEDAKAHGATVVCGGKETGGPGNFYPVTLVTGIADGSRLVDEEQFGPVLPIIRYRDVESAIASANRLDVGLGASVWSADIGKARAIASRIQAGTVWINQHGTIHPMVPFGGVKSSGWGVEFGVDGLKSVTQPQVISVKK</sequence>
<dbReference type="PANTHER" id="PTHR11699">
    <property type="entry name" value="ALDEHYDE DEHYDROGENASE-RELATED"/>
    <property type="match status" value="1"/>
</dbReference>
<comment type="caution">
    <text evidence="6">The sequence shown here is derived from an EMBL/GenBank/DDBJ whole genome shotgun (WGS) entry which is preliminary data.</text>
</comment>
<dbReference type="Pfam" id="PF00171">
    <property type="entry name" value="Aldedh"/>
    <property type="match status" value="1"/>
</dbReference>
<keyword evidence="7" id="KW-1185">Reference proteome</keyword>
<dbReference type="RefSeq" id="WP_340361209.1">
    <property type="nucleotide sequence ID" value="NZ_JBBKZU010000028.1"/>
</dbReference>
<evidence type="ECO:0000313" key="6">
    <source>
        <dbReference type="EMBL" id="MEJ8816014.1"/>
    </source>
</evidence>
<feature type="domain" description="Aldehyde dehydrogenase" evidence="5">
    <location>
        <begin position="17"/>
        <end position="471"/>
    </location>
</feature>
<evidence type="ECO:0000259" key="5">
    <source>
        <dbReference type="Pfam" id="PF00171"/>
    </source>
</evidence>
<evidence type="ECO:0000256" key="1">
    <source>
        <dbReference type="ARBA" id="ARBA00023002"/>
    </source>
</evidence>
<evidence type="ECO:0000256" key="3">
    <source>
        <dbReference type="RuleBase" id="RU003345"/>
    </source>
</evidence>
<dbReference type="InterPro" id="IPR044086">
    <property type="entry name" value="LUC3-like"/>
</dbReference>
<evidence type="ECO:0000313" key="7">
    <source>
        <dbReference type="Proteomes" id="UP001365846"/>
    </source>
</evidence>
<dbReference type="Gene3D" id="3.40.605.10">
    <property type="entry name" value="Aldehyde Dehydrogenase, Chain A, domain 1"/>
    <property type="match status" value="1"/>
</dbReference>
<feature type="active site" evidence="2">
    <location>
        <position position="249"/>
    </location>
</feature>
<organism evidence="6 7">
    <name type="scientific">Variovorax ureilyticus</name>
    <dbReference type="NCBI Taxonomy" id="1836198"/>
    <lineage>
        <taxon>Bacteria</taxon>
        <taxon>Pseudomonadati</taxon>
        <taxon>Pseudomonadota</taxon>
        <taxon>Betaproteobacteria</taxon>
        <taxon>Burkholderiales</taxon>
        <taxon>Comamonadaceae</taxon>
        <taxon>Variovorax</taxon>
    </lineage>
</organism>
<name>A0ABU8VQS4_9BURK</name>
<comment type="similarity">
    <text evidence="3">Belongs to the aldehyde dehydrogenase family.</text>
</comment>
<dbReference type="InterPro" id="IPR016161">
    <property type="entry name" value="Ald_DH/histidinol_DH"/>
</dbReference>
<gene>
    <name evidence="6" type="ORF">WKW77_33490</name>
</gene>
<proteinExistence type="inferred from homology"/>
<reference evidence="6 7" key="1">
    <citation type="submission" date="2024-03" db="EMBL/GenBank/DDBJ databases">
        <title>Novel species of the genus Variovorax.</title>
        <authorList>
            <person name="Liu Q."/>
            <person name="Xin Y.-H."/>
        </authorList>
    </citation>
    <scope>NUCLEOTIDE SEQUENCE [LARGE SCALE GENOMIC DNA]</scope>
    <source>
        <strain evidence="6 7">KACC 18899</strain>
    </source>
</reference>
<dbReference type="CDD" id="cd07106">
    <property type="entry name" value="ALDH_AldA-AAD23400"/>
    <property type="match status" value="1"/>
</dbReference>
<protein>
    <submittedName>
        <fullName evidence="6">Aldehyde dehydrogenase family protein</fullName>
    </submittedName>
</protein>
<accession>A0ABU8VQS4</accession>